<comment type="caution">
    <text evidence="1">The sequence shown here is derived from an EMBL/GenBank/DDBJ whole genome shotgun (WGS) entry which is preliminary data.</text>
</comment>
<reference evidence="1 2" key="1">
    <citation type="journal article" date="2022" name="bioRxiv">
        <title>The genome of the oomycete Peronosclerospora sorghi, a cosmopolitan pathogen of maize and sorghum, is inflated with dispersed pseudogenes.</title>
        <authorList>
            <person name="Fletcher K."/>
            <person name="Martin F."/>
            <person name="Isakeit T."/>
            <person name="Cavanaugh K."/>
            <person name="Magill C."/>
            <person name="Michelmore R."/>
        </authorList>
    </citation>
    <scope>NUCLEOTIDE SEQUENCE [LARGE SCALE GENOMIC DNA]</scope>
    <source>
        <strain evidence="1">P6</strain>
    </source>
</reference>
<accession>A0ACC0W972</accession>
<name>A0ACC0W972_9STRA</name>
<evidence type="ECO:0000313" key="2">
    <source>
        <dbReference type="Proteomes" id="UP001163321"/>
    </source>
</evidence>
<dbReference type="EMBL" id="CM047582">
    <property type="protein sequence ID" value="KAI9915299.1"/>
    <property type="molecule type" value="Genomic_DNA"/>
</dbReference>
<sequence length="210" mass="21572">MKLYMTLATAALALVASVHAEPCPADKQTKAYMSMTVLLQGNTLNSCSSASGYNMLYATDLPTTEQKTAMCQTPVCHELISNVKGTDPPDCDLKIPTSGATMNVYSLANDFNSSCHTLLGPGTPNTTPATTPTTPETVPGTTPTTPETVPGTTPTTPETVPGTTPTTPETAPASPPPTAPTSSTPSTEDGNTQESLDGNSPTQQAPPNAC</sequence>
<keyword evidence="2" id="KW-1185">Reference proteome</keyword>
<dbReference type="Proteomes" id="UP001163321">
    <property type="component" value="Chromosome 3"/>
</dbReference>
<gene>
    <name evidence="1" type="ORF">PsorP6_007341</name>
</gene>
<proteinExistence type="predicted"/>
<protein>
    <submittedName>
        <fullName evidence="1">Uncharacterized protein</fullName>
    </submittedName>
</protein>
<organism evidence="1 2">
    <name type="scientific">Peronosclerospora sorghi</name>
    <dbReference type="NCBI Taxonomy" id="230839"/>
    <lineage>
        <taxon>Eukaryota</taxon>
        <taxon>Sar</taxon>
        <taxon>Stramenopiles</taxon>
        <taxon>Oomycota</taxon>
        <taxon>Peronosporomycetes</taxon>
        <taxon>Peronosporales</taxon>
        <taxon>Peronosporaceae</taxon>
        <taxon>Peronosclerospora</taxon>
    </lineage>
</organism>
<evidence type="ECO:0000313" key="1">
    <source>
        <dbReference type="EMBL" id="KAI9915299.1"/>
    </source>
</evidence>